<gene>
    <name evidence="2" type="ORF">AR543_12505</name>
</gene>
<evidence type="ECO:0000256" key="1">
    <source>
        <dbReference type="SAM" id="SignalP"/>
    </source>
</evidence>
<accession>A0A172ZH73</accession>
<dbReference type="AlphaFoldDB" id="A0A172ZH73"/>
<dbReference type="OrthoDB" id="2614373at2"/>
<sequence length="140" mass="15701">MKAYILLIITLLAGSSGIPSAYAEPVIEADVPTPAEAQEQTGSSSSWEYPIVHFRDNTYRIIMQQPVSSAKVGPRLGRVQRNISSFDEVEEGNTLIDTSYQNGDSNVLKVEAPIYKMRKHSSRECIVVSHMNKYYKAYKK</sequence>
<dbReference type="EMBL" id="CP013023">
    <property type="protein sequence ID" value="ANF96752.1"/>
    <property type="molecule type" value="Genomic_DNA"/>
</dbReference>
<keyword evidence="1" id="KW-0732">Signal</keyword>
<dbReference type="KEGG" id="pbv:AR543_12505"/>
<dbReference type="RefSeq" id="WP_060534856.1">
    <property type="nucleotide sequence ID" value="NZ_CP013023.1"/>
</dbReference>
<reference evidence="3" key="1">
    <citation type="submission" date="2015-10" db="EMBL/GenBank/DDBJ databases">
        <title>Genome of Paenibacillus bovis sp. nov.</title>
        <authorList>
            <person name="Wu Z."/>
            <person name="Gao C."/>
            <person name="Liu Z."/>
            <person name="Zheng H."/>
        </authorList>
    </citation>
    <scope>NUCLEOTIDE SEQUENCE [LARGE SCALE GENOMIC DNA]</scope>
    <source>
        <strain evidence="3">BD3526</strain>
    </source>
</reference>
<reference evidence="2 3" key="2">
    <citation type="journal article" date="2016" name="Int. J. Syst. Evol. Microbiol.">
        <title>Paenibacillus bovis sp. nov., isolated from raw yak (Bos grunniens) milk.</title>
        <authorList>
            <person name="Gao C."/>
            <person name="Han J."/>
            <person name="Liu Z."/>
            <person name="Xu X."/>
            <person name="Hang F."/>
            <person name="Wu Z."/>
        </authorList>
    </citation>
    <scope>NUCLEOTIDE SEQUENCE [LARGE SCALE GENOMIC DNA]</scope>
    <source>
        <strain evidence="2 3">BD3526</strain>
    </source>
</reference>
<feature type="chain" id="PRO_5008005890" evidence="1">
    <location>
        <begin position="24"/>
        <end position="140"/>
    </location>
</feature>
<proteinExistence type="predicted"/>
<keyword evidence="3" id="KW-1185">Reference proteome</keyword>
<evidence type="ECO:0000313" key="3">
    <source>
        <dbReference type="Proteomes" id="UP000078148"/>
    </source>
</evidence>
<dbReference type="Proteomes" id="UP000078148">
    <property type="component" value="Chromosome"/>
</dbReference>
<organism evidence="2 3">
    <name type="scientific">Paenibacillus bovis</name>
    <dbReference type="NCBI Taxonomy" id="1616788"/>
    <lineage>
        <taxon>Bacteria</taxon>
        <taxon>Bacillati</taxon>
        <taxon>Bacillota</taxon>
        <taxon>Bacilli</taxon>
        <taxon>Bacillales</taxon>
        <taxon>Paenibacillaceae</taxon>
        <taxon>Paenibacillus</taxon>
    </lineage>
</organism>
<protein>
    <submittedName>
        <fullName evidence="2">Uncharacterized protein</fullName>
    </submittedName>
</protein>
<name>A0A172ZH73_9BACL</name>
<feature type="signal peptide" evidence="1">
    <location>
        <begin position="1"/>
        <end position="23"/>
    </location>
</feature>
<evidence type="ECO:0000313" key="2">
    <source>
        <dbReference type="EMBL" id="ANF96752.1"/>
    </source>
</evidence>